<dbReference type="RefSeq" id="WP_018443849.1">
    <property type="nucleotide sequence ID" value="NZ_KB890218.1"/>
</dbReference>
<accession>A0A2N7X2D2</accession>
<sequence length="234" mass="24887">MQRGMGYVGELLAPSADLKALQLGWDGVKALGLGETAYNAVSRYADLTGARLSIVGDEAGSTTLSDQIKATATDGIGASAEPVSKLEVVTYRESVERAVAGDNLTGDHIPSIAAIRTHVENTLGLPLTRAQATALRAETNTLIVDGDFHASGRTYFSNNTPAQVAADAQDLQAAAFRDQAVYMQNAEKFGYNREDLQGAAFNVLNERNSGLFGQLSTKDGIKQFFTNLGAWEPE</sequence>
<dbReference type="STRING" id="863227.GCA_000373005_05242"/>
<keyword evidence="2" id="KW-1185">Reference proteome</keyword>
<comment type="caution">
    <text evidence="1">The sequence shown here is derived from an EMBL/GenBank/DDBJ whole genome shotgun (WGS) entry which is preliminary data.</text>
</comment>
<name>A0A2N7X2D2_9BURK</name>
<proteinExistence type="predicted"/>
<gene>
    <name evidence="1" type="ORF">C0Z20_16500</name>
</gene>
<organism evidence="1 2">
    <name type="scientific">Trinickia symbiotica</name>
    <dbReference type="NCBI Taxonomy" id="863227"/>
    <lineage>
        <taxon>Bacteria</taxon>
        <taxon>Pseudomonadati</taxon>
        <taxon>Pseudomonadota</taxon>
        <taxon>Betaproteobacteria</taxon>
        <taxon>Burkholderiales</taxon>
        <taxon>Burkholderiaceae</taxon>
        <taxon>Trinickia</taxon>
    </lineage>
</organism>
<dbReference type="AlphaFoldDB" id="A0A2N7X2D2"/>
<dbReference type="Proteomes" id="UP000235777">
    <property type="component" value="Unassembled WGS sequence"/>
</dbReference>
<protein>
    <recommendedName>
        <fullName evidence="3">Filamentous hemagglutinin</fullName>
    </recommendedName>
</protein>
<evidence type="ECO:0000313" key="2">
    <source>
        <dbReference type="Proteomes" id="UP000235777"/>
    </source>
</evidence>
<evidence type="ECO:0000313" key="1">
    <source>
        <dbReference type="EMBL" id="PMS35919.1"/>
    </source>
</evidence>
<dbReference type="EMBL" id="PNYC01000009">
    <property type="protein sequence ID" value="PMS35919.1"/>
    <property type="molecule type" value="Genomic_DNA"/>
</dbReference>
<evidence type="ECO:0008006" key="3">
    <source>
        <dbReference type="Google" id="ProtNLM"/>
    </source>
</evidence>
<reference evidence="1 2" key="1">
    <citation type="submission" date="2018-01" db="EMBL/GenBank/DDBJ databases">
        <title>Whole genome analyses suggest that Burkholderia sensu lato contains two further novel genera in the rhizoxinica-symbiotica group Mycetohabitans gen. nov., and Trinickia gen. nov.: implications for the evolution of diazotrophy and nodulation in the Burkholderiaceae.</title>
        <authorList>
            <person name="Estrada-de los Santos P."/>
            <person name="Palmer M."/>
            <person name="Chavez-Ramirez B."/>
            <person name="Beukes C."/>
            <person name="Steenkamp E.T."/>
            <person name="Hirsch A.M."/>
            <person name="Manyaka P."/>
            <person name="Maluk M."/>
            <person name="Lafos M."/>
            <person name="Crook M."/>
            <person name="Gross E."/>
            <person name="Simon M.F."/>
            <person name="Bueno dos Reis Junior F."/>
            <person name="Poole P.S."/>
            <person name="Venter S.N."/>
            <person name="James E.K."/>
        </authorList>
    </citation>
    <scope>NUCLEOTIDE SEQUENCE [LARGE SCALE GENOMIC DNA]</scope>
    <source>
        <strain evidence="1 2">JPY 581</strain>
    </source>
</reference>